<feature type="compositionally biased region" description="Basic and acidic residues" evidence="1">
    <location>
        <begin position="30"/>
        <end position="42"/>
    </location>
</feature>
<evidence type="ECO:0000313" key="3">
    <source>
        <dbReference type="Proteomes" id="UP001301350"/>
    </source>
</evidence>
<name>A0AAV9IUG4_CYACA</name>
<accession>A0AAV9IUG4</accession>
<feature type="region of interest" description="Disordered" evidence="1">
    <location>
        <begin position="30"/>
        <end position="63"/>
    </location>
</feature>
<protein>
    <submittedName>
        <fullName evidence="2">Uncharacterized protein</fullName>
    </submittedName>
</protein>
<keyword evidence="3" id="KW-1185">Reference proteome</keyword>
<feature type="compositionally biased region" description="Basic and acidic residues" evidence="1">
    <location>
        <begin position="124"/>
        <end position="142"/>
    </location>
</feature>
<comment type="caution">
    <text evidence="2">The sequence shown here is derived from an EMBL/GenBank/DDBJ whole genome shotgun (WGS) entry which is preliminary data.</text>
</comment>
<sequence length="177" mass="20299">MSNELHKQEVSITEKDRERLVLAVRDAVRHTARGAENRPERPIRKRPRPDTAVATTDAAGDDARQLQQWREVVRRAQRTCRQLGHVVLDVSQPDEEREQRLRLTATRGVVQLFNAFREHQIRASVEQDAHERERRQRLERARNAAVSSAAPADGSVSGGWRALSDRFLLQDDANEEN</sequence>
<dbReference type="EMBL" id="JANCYW010000006">
    <property type="protein sequence ID" value="KAK4535750.1"/>
    <property type="molecule type" value="Genomic_DNA"/>
</dbReference>
<evidence type="ECO:0000256" key="1">
    <source>
        <dbReference type="SAM" id="MobiDB-lite"/>
    </source>
</evidence>
<evidence type="ECO:0000313" key="2">
    <source>
        <dbReference type="EMBL" id="KAK4535750.1"/>
    </source>
</evidence>
<dbReference type="AlphaFoldDB" id="A0AAV9IUG4"/>
<dbReference type="Proteomes" id="UP001301350">
    <property type="component" value="Unassembled WGS sequence"/>
</dbReference>
<feature type="compositionally biased region" description="Low complexity" evidence="1">
    <location>
        <begin position="143"/>
        <end position="159"/>
    </location>
</feature>
<dbReference type="InterPro" id="IPR012459">
    <property type="entry name" value="Rrp15"/>
</dbReference>
<feature type="region of interest" description="Disordered" evidence="1">
    <location>
        <begin position="124"/>
        <end position="159"/>
    </location>
</feature>
<gene>
    <name evidence="2" type="ORF">CDCA_CDCA06G1775</name>
</gene>
<reference evidence="2 3" key="1">
    <citation type="submission" date="2022-07" db="EMBL/GenBank/DDBJ databases">
        <title>Genome-wide signatures of adaptation to extreme environments.</title>
        <authorList>
            <person name="Cho C.H."/>
            <person name="Yoon H.S."/>
        </authorList>
    </citation>
    <scope>NUCLEOTIDE SEQUENCE [LARGE SCALE GENOMIC DNA]</scope>
    <source>
        <strain evidence="2 3">DBV 063 E5</strain>
    </source>
</reference>
<proteinExistence type="predicted"/>
<dbReference type="Pfam" id="PF07890">
    <property type="entry name" value="Rrp15p"/>
    <property type="match status" value="1"/>
</dbReference>
<dbReference type="GO" id="GO:0006364">
    <property type="term" value="P:rRNA processing"/>
    <property type="evidence" value="ECO:0007669"/>
    <property type="project" value="InterPro"/>
</dbReference>
<organism evidence="2 3">
    <name type="scientific">Cyanidium caldarium</name>
    <name type="common">Red alga</name>
    <dbReference type="NCBI Taxonomy" id="2771"/>
    <lineage>
        <taxon>Eukaryota</taxon>
        <taxon>Rhodophyta</taxon>
        <taxon>Bangiophyceae</taxon>
        <taxon>Cyanidiales</taxon>
        <taxon>Cyanidiaceae</taxon>
        <taxon>Cyanidium</taxon>
    </lineage>
</organism>